<dbReference type="InterPro" id="IPR050759">
    <property type="entry name" value="Serine_protease_kringle"/>
</dbReference>
<evidence type="ECO:0000313" key="7">
    <source>
        <dbReference type="Proteomes" id="UP000515150"/>
    </source>
</evidence>
<evidence type="ECO:0000256" key="3">
    <source>
        <dbReference type="ARBA" id="ARBA00022737"/>
    </source>
</evidence>
<keyword evidence="2" id="KW-0732">Signal</keyword>
<keyword evidence="7" id="KW-1185">Reference proteome</keyword>
<evidence type="ECO:0000313" key="9">
    <source>
        <dbReference type="RefSeq" id="XP_055362645.1"/>
    </source>
</evidence>
<feature type="domain" description="Kringle" evidence="6">
    <location>
        <begin position="47"/>
        <end position="125"/>
    </location>
</feature>
<dbReference type="InterPro" id="IPR038178">
    <property type="entry name" value="Kringle_sf"/>
</dbReference>
<keyword evidence="4 5" id="KW-1015">Disulfide bond</keyword>
<protein>
    <submittedName>
        <fullName evidence="8 9">Plasminogen-like</fullName>
    </submittedName>
</protein>
<comment type="caution">
    <text evidence="5">Lacks conserved residue(s) required for the propagation of feature annotation.</text>
</comment>
<feature type="disulfide bond" evidence="5">
    <location>
        <begin position="97"/>
        <end position="120"/>
    </location>
</feature>
<evidence type="ECO:0000313" key="8">
    <source>
        <dbReference type="RefSeq" id="XP_055362644.1"/>
    </source>
</evidence>
<dbReference type="PANTHER" id="PTHR24261">
    <property type="entry name" value="PLASMINOGEN-RELATED"/>
    <property type="match status" value="1"/>
</dbReference>
<keyword evidence="1 5" id="KW-0420">Kringle</keyword>
<feature type="domain" description="Kringle" evidence="6">
    <location>
        <begin position="137"/>
        <end position="209"/>
    </location>
</feature>
<dbReference type="Proteomes" id="UP000515150">
    <property type="component" value="Chromosome 24"/>
</dbReference>
<dbReference type="FunFam" id="2.40.20.10:FF:000004">
    <property type="entry name" value="Hepatocyte growth factor"/>
    <property type="match status" value="1"/>
</dbReference>
<dbReference type="PROSITE" id="PS50070">
    <property type="entry name" value="KRINGLE_2"/>
    <property type="match status" value="2"/>
</dbReference>
<feature type="disulfide bond" evidence="5">
    <location>
        <begin position="48"/>
        <end position="125"/>
    </location>
</feature>
<dbReference type="KEGG" id="bspl:114849370"/>
<accession>A0A9W2XLK3</accession>
<dbReference type="OrthoDB" id="41905at2759"/>
<dbReference type="GeneID" id="114849370"/>
<evidence type="ECO:0000256" key="4">
    <source>
        <dbReference type="ARBA" id="ARBA00023157"/>
    </source>
</evidence>
<dbReference type="InterPro" id="IPR013806">
    <property type="entry name" value="Kringle-like"/>
</dbReference>
<dbReference type="RefSeq" id="XP_055362645.1">
    <property type="nucleotide sequence ID" value="XM_055506670.1"/>
</dbReference>
<evidence type="ECO:0000256" key="1">
    <source>
        <dbReference type="ARBA" id="ARBA00022572"/>
    </source>
</evidence>
<dbReference type="CDD" id="cd00108">
    <property type="entry name" value="KR"/>
    <property type="match status" value="1"/>
</dbReference>
<dbReference type="Gene3D" id="2.40.20.10">
    <property type="entry name" value="Plasminogen Kringle 4"/>
    <property type="match status" value="2"/>
</dbReference>
<sequence>MLLPITALYDVKHDVGTRGVLVAAGSLAGFPGFNRLYLVETLCLIEECMRCNGDDYRGKISITDNSLTCQHWDSQTPHKHDYTPSAHLNKHLEENYCRNPDGDLRPWRFTTRPSHRKEYCSIPRCTSKPPSVVPEVECFTGTGKAYRGTISVTKSGKTCRRWSSLLYRNSYTPDNYPCNDLPVVTLVGQTGPGVTSLSFTRSTVLCRDV</sequence>
<dbReference type="AlphaFoldDB" id="A0A9W2XLK3"/>
<dbReference type="GO" id="GO:0005615">
    <property type="term" value="C:extracellular space"/>
    <property type="evidence" value="ECO:0007669"/>
    <property type="project" value="TreeGrafter"/>
</dbReference>
<dbReference type="Pfam" id="PF00051">
    <property type="entry name" value="Kringle"/>
    <property type="match status" value="1"/>
</dbReference>
<dbReference type="SMART" id="SM00130">
    <property type="entry name" value="KR"/>
    <property type="match status" value="2"/>
</dbReference>
<dbReference type="RefSeq" id="XP_055362644.1">
    <property type="nucleotide sequence ID" value="XM_055506669.1"/>
</dbReference>
<reference evidence="8 9" key="1">
    <citation type="submission" date="2025-04" db="UniProtKB">
        <authorList>
            <consortium name="RefSeq"/>
        </authorList>
    </citation>
    <scope>IDENTIFICATION</scope>
</reference>
<gene>
    <name evidence="8 9" type="primary">LOC114849370</name>
</gene>
<dbReference type="SUPFAM" id="SSF57440">
    <property type="entry name" value="Kringle-like"/>
    <property type="match status" value="2"/>
</dbReference>
<organism evidence="7 8">
    <name type="scientific">Betta splendens</name>
    <name type="common">Siamese fighting fish</name>
    <dbReference type="NCBI Taxonomy" id="158456"/>
    <lineage>
        <taxon>Eukaryota</taxon>
        <taxon>Metazoa</taxon>
        <taxon>Chordata</taxon>
        <taxon>Craniata</taxon>
        <taxon>Vertebrata</taxon>
        <taxon>Euteleostomi</taxon>
        <taxon>Actinopterygii</taxon>
        <taxon>Neopterygii</taxon>
        <taxon>Teleostei</taxon>
        <taxon>Neoteleostei</taxon>
        <taxon>Acanthomorphata</taxon>
        <taxon>Anabantaria</taxon>
        <taxon>Anabantiformes</taxon>
        <taxon>Anabantoidei</taxon>
        <taxon>Osphronemidae</taxon>
        <taxon>Betta</taxon>
    </lineage>
</organism>
<dbReference type="PRINTS" id="PR00018">
    <property type="entry name" value="KRINGLE"/>
</dbReference>
<evidence type="ECO:0000259" key="6">
    <source>
        <dbReference type="PROSITE" id="PS50070"/>
    </source>
</evidence>
<dbReference type="GO" id="GO:0005102">
    <property type="term" value="F:signaling receptor binding"/>
    <property type="evidence" value="ECO:0007669"/>
    <property type="project" value="TreeGrafter"/>
</dbReference>
<name>A0A9W2XLK3_BETSP</name>
<keyword evidence="3" id="KW-0677">Repeat</keyword>
<evidence type="ECO:0000256" key="5">
    <source>
        <dbReference type="PROSITE-ProRule" id="PRU00121"/>
    </source>
</evidence>
<dbReference type="InterPro" id="IPR000001">
    <property type="entry name" value="Kringle"/>
</dbReference>
<evidence type="ECO:0000256" key="2">
    <source>
        <dbReference type="ARBA" id="ARBA00022729"/>
    </source>
</evidence>
<dbReference type="PANTHER" id="PTHR24261:SF13">
    <property type="entry name" value="PLASMINOGEN"/>
    <property type="match status" value="1"/>
</dbReference>
<proteinExistence type="predicted"/>
<dbReference type="GO" id="GO:0006508">
    <property type="term" value="P:proteolysis"/>
    <property type="evidence" value="ECO:0007669"/>
    <property type="project" value="TreeGrafter"/>
</dbReference>
<dbReference type="GO" id="GO:0004175">
    <property type="term" value="F:endopeptidase activity"/>
    <property type="evidence" value="ECO:0007669"/>
    <property type="project" value="TreeGrafter"/>
</dbReference>